<dbReference type="AlphaFoldDB" id="A0A0H4J117"/>
<proteinExistence type="predicted"/>
<dbReference type="Gene3D" id="3.40.50.12780">
    <property type="entry name" value="N-terminal domain of ligase-like"/>
    <property type="match status" value="1"/>
</dbReference>
<dbReference type="PANTHER" id="PTHR24096">
    <property type="entry name" value="LONG-CHAIN-FATTY-ACID--COA LIGASE"/>
    <property type="match status" value="1"/>
</dbReference>
<dbReference type="PANTHER" id="PTHR24096:SF267">
    <property type="entry name" value="MALONATE--COA LIGASE ACSF3, MITOCHONDRIAL"/>
    <property type="match status" value="1"/>
</dbReference>
<dbReference type="InterPro" id="IPR000873">
    <property type="entry name" value="AMP-dep_synth/lig_dom"/>
</dbReference>
<dbReference type="SUPFAM" id="SSF56801">
    <property type="entry name" value="Acetyl-CoA synthetase-like"/>
    <property type="match status" value="1"/>
</dbReference>
<protein>
    <recommendedName>
        <fullName evidence="1">AMP-dependent synthetase/ligase domain-containing protein</fullName>
    </recommendedName>
</protein>
<reference evidence="2 3" key="1">
    <citation type="submission" date="2015-03" db="EMBL/GenBank/DDBJ databases">
        <title>Comparative analysis of the OM43 clade including a novel species from Red Sea uncovers genomic and metabolic diversity among marine methylotrophs.</title>
        <authorList>
            <person name="Jimenez-Infante F."/>
            <person name="Ngugi D.K."/>
            <person name="Vinu M."/>
            <person name="Alam I."/>
            <person name="Kamau A."/>
            <person name="Blom J."/>
            <person name="Bajic V.B."/>
            <person name="Stingl U."/>
        </authorList>
    </citation>
    <scope>NUCLEOTIDE SEQUENCE [LARGE SCALE GENOMIC DNA]</scope>
    <source>
        <strain evidence="2 3">MBRSH7</strain>
    </source>
</reference>
<dbReference type="Pfam" id="PF00501">
    <property type="entry name" value="AMP-binding"/>
    <property type="match status" value="1"/>
</dbReference>
<evidence type="ECO:0000313" key="3">
    <source>
        <dbReference type="Proteomes" id="UP000066549"/>
    </source>
</evidence>
<feature type="domain" description="AMP-dependent synthetase/ligase" evidence="1">
    <location>
        <begin position="16"/>
        <end position="167"/>
    </location>
</feature>
<dbReference type="OrthoDB" id="9766486at2"/>
<name>A0A0H4J117_9PROT</name>
<dbReference type="Proteomes" id="UP000066549">
    <property type="component" value="Chromosome"/>
</dbReference>
<evidence type="ECO:0000313" key="2">
    <source>
        <dbReference type="EMBL" id="AKO65730.1"/>
    </source>
</evidence>
<accession>A0A0H4J117</accession>
<dbReference type="GO" id="GO:0016405">
    <property type="term" value="F:CoA-ligase activity"/>
    <property type="evidence" value="ECO:0007669"/>
    <property type="project" value="TreeGrafter"/>
</dbReference>
<evidence type="ECO:0000259" key="1">
    <source>
        <dbReference type="Pfam" id="PF00501"/>
    </source>
</evidence>
<organism evidence="2 3">
    <name type="scientific">Methylophilales bacterium MBRS-H7</name>
    <dbReference type="NCBI Taxonomy" id="1623450"/>
    <lineage>
        <taxon>Bacteria</taxon>
        <taxon>Pseudomonadati</taxon>
        <taxon>Pseudomonadota</taxon>
        <taxon>Betaproteobacteria</taxon>
        <taxon>Nitrosomonadales</taxon>
        <taxon>OM43 clade</taxon>
    </lineage>
</organism>
<keyword evidence="3" id="KW-1185">Reference proteome</keyword>
<gene>
    <name evidence="2" type="ORF">VI33_03075</name>
</gene>
<dbReference type="EMBL" id="CP011002">
    <property type="protein sequence ID" value="AKO65730.1"/>
    <property type="molecule type" value="Genomic_DNA"/>
</dbReference>
<dbReference type="InterPro" id="IPR042099">
    <property type="entry name" value="ANL_N_sf"/>
</dbReference>
<sequence>MEDLKKKLSEGVYIQSSGTTGESKTIFRTPENLRHCNKSAIDSQKITKNSRIYTVCKMGHAGGMLAQTLPALSIGADVVIEDFNIKRFIKEFYKYTHTHLTPRQAKIIMSHRDFNEIDFSKFWITCGSDCVDWETIRAFVNRGATFMVNWGMSEIGPCAINIVFSKDSSIDDCISLAPNNLSIMGENFYCDYQISDSNELIVKGDICIYDDWFATGDLVVKKNKISSHHAKPIMYFLGRK</sequence>